<dbReference type="EMBL" id="JACGWO010000010">
    <property type="protein sequence ID" value="KAK4417383.1"/>
    <property type="molecule type" value="Genomic_DNA"/>
</dbReference>
<proteinExistence type="predicted"/>
<dbReference type="AlphaFoldDB" id="A0AAE1XSR3"/>
<keyword evidence="2" id="KW-1185">Reference proteome</keyword>
<accession>A0AAE1XSR3</accession>
<evidence type="ECO:0000313" key="2">
    <source>
        <dbReference type="Proteomes" id="UP001293254"/>
    </source>
</evidence>
<reference evidence="1" key="1">
    <citation type="submission" date="2020-06" db="EMBL/GenBank/DDBJ databases">
        <authorList>
            <person name="Li T."/>
            <person name="Hu X."/>
            <person name="Zhang T."/>
            <person name="Song X."/>
            <person name="Zhang H."/>
            <person name="Dai N."/>
            <person name="Sheng W."/>
            <person name="Hou X."/>
            <person name="Wei L."/>
        </authorList>
    </citation>
    <scope>NUCLEOTIDE SEQUENCE</scope>
    <source>
        <strain evidence="1">3651</strain>
        <tissue evidence="1">Leaf</tissue>
    </source>
</reference>
<organism evidence="1 2">
    <name type="scientific">Sesamum alatum</name>
    <dbReference type="NCBI Taxonomy" id="300844"/>
    <lineage>
        <taxon>Eukaryota</taxon>
        <taxon>Viridiplantae</taxon>
        <taxon>Streptophyta</taxon>
        <taxon>Embryophyta</taxon>
        <taxon>Tracheophyta</taxon>
        <taxon>Spermatophyta</taxon>
        <taxon>Magnoliopsida</taxon>
        <taxon>eudicotyledons</taxon>
        <taxon>Gunneridae</taxon>
        <taxon>Pentapetalae</taxon>
        <taxon>asterids</taxon>
        <taxon>lamiids</taxon>
        <taxon>Lamiales</taxon>
        <taxon>Pedaliaceae</taxon>
        <taxon>Sesamum</taxon>
    </lineage>
</organism>
<dbReference type="Proteomes" id="UP001293254">
    <property type="component" value="Unassembled WGS sequence"/>
</dbReference>
<reference evidence="1" key="2">
    <citation type="journal article" date="2024" name="Plant">
        <title>Genomic evolution and insights into agronomic trait innovations of Sesamum species.</title>
        <authorList>
            <person name="Miao H."/>
            <person name="Wang L."/>
            <person name="Qu L."/>
            <person name="Liu H."/>
            <person name="Sun Y."/>
            <person name="Le M."/>
            <person name="Wang Q."/>
            <person name="Wei S."/>
            <person name="Zheng Y."/>
            <person name="Lin W."/>
            <person name="Duan Y."/>
            <person name="Cao H."/>
            <person name="Xiong S."/>
            <person name="Wang X."/>
            <person name="Wei L."/>
            <person name="Li C."/>
            <person name="Ma Q."/>
            <person name="Ju M."/>
            <person name="Zhao R."/>
            <person name="Li G."/>
            <person name="Mu C."/>
            <person name="Tian Q."/>
            <person name="Mei H."/>
            <person name="Zhang T."/>
            <person name="Gao T."/>
            <person name="Zhang H."/>
        </authorList>
    </citation>
    <scope>NUCLEOTIDE SEQUENCE</scope>
    <source>
        <strain evidence="1">3651</strain>
    </source>
</reference>
<evidence type="ECO:0000313" key="1">
    <source>
        <dbReference type="EMBL" id="KAK4417383.1"/>
    </source>
</evidence>
<gene>
    <name evidence="1" type="ORF">Salat_2563900</name>
</gene>
<name>A0AAE1XSR3_9LAMI</name>
<sequence>MCSGSTVATISAEKGLPLLTLGTSGISCWRNSRSSLCSNSIRVSSAGPFGRGRASEGARLLPTDPASICGSKWLVRTGSFSHWWRTQRRAALAPLSVASSNNPLILLASVGRSSVCSRVSGTSLLYS</sequence>
<comment type="caution">
    <text evidence="1">The sequence shown here is derived from an EMBL/GenBank/DDBJ whole genome shotgun (WGS) entry which is preliminary data.</text>
</comment>
<protein>
    <submittedName>
        <fullName evidence="1">Uncharacterized protein</fullName>
    </submittedName>
</protein>